<name>E9SD00_RUMAL</name>
<reference evidence="2 3" key="1">
    <citation type="submission" date="2011-02" db="EMBL/GenBank/DDBJ databases">
        <authorList>
            <person name="Nelson K.E."/>
            <person name="Sutton G."/>
            <person name="Torralba M."/>
            <person name="Durkin S."/>
            <person name="Harkins D."/>
            <person name="Montgomery R."/>
            <person name="Ziemer C."/>
            <person name="Klaassens E."/>
            <person name="Ocuiv P."/>
            <person name="Morrison M."/>
        </authorList>
    </citation>
    <scope>NUCLEOTIDE SEQUENCE [LARGE SCALE GENOMIC DNA]</scope>
    <source>
        <strain evidence="2 3">8</strain>
    </source>
</reference>
<dbReference type="eggNOG" id="ENOG50303TK">
    <property type="taxonomic scope" value="Bacteria"/>
</dbReference>
<protein>
    <submittedName>
        <fullName evidence="2">Conserved domain protein</fullName>
    </submittedName>
</protein>
<keyword evidence="3" id="KW-1185">Reference proteome</keyword>
<evidence type="ECO:0000256" key="1">
    <source>
        <dbReference type="SAM" id="Phobius"/>
    </source>
</evidence>
<dbReference type="AlphaFoldDB" id="E9SD00"/>
<proteinExistence type="predicted"/>
<feature type="transmembrane region" description="Helical" evidence="1">
    <location>
        <begin position="6"/>
        <end position="26"/>
    </location>
</feature>
<gene>
    <name evidence="2" type="ORF">CUS_6012</name>
</gene>
<keyword evidence="1" id="KW-0472">Membrane</keyword>
<evidence type="ECO:0000313" key="2">
    <source>
        <dbReference type="EMBL" id="EGC02766.1"/>
    </source>
</evidence>
<keyword evidence="1" id="KW-1133">Transmembrane helix</keyword>
<accession>E9SD00</accession>
<keyword evidence="1" id="KW-0812">Transmembrane</keyword>
<dbReference type="STRING" id="246199.CUS_6012"/>
<dbReference type="OrthoDB" id="1821069at2"/>
<organism evidence="2 3">
    <name type="scientific">Ruminococcus albus 8</name>
    <dbReference type="NCBI Taxonomy" id="246199"/>
    <lineage>
        <taxon>Bacteria</taxon>
        <taxon>Bacillati</taxon>
        <taxon>Bacillota</taxon>
        <taxon>Clostridia</taxon>
        <taxon>Eubacteriales</taxon>
        <taxon>Oscillospiraceae</taxon>
        <taxon>Ruminococcus</taxon>
    </lineage>
</organism>
<comment type="caution">
    <text evidence="2">The sequence shown here is derived from an EMBL/GenBank/DDBJ whole genome shotgun (WGS) entry which is preliminary data.</text>
</comment>
<sequence length="131" mass="15053">MEKKGFLGLIVTLIIVGLALIEIMMVKSLSDMGYSASDLWGATKVFYNISRGVTVDTSTDGEMSVFIGRKKNDYDKYFEDKGYKKIYELDGKEYYGKNSDQSDFAIEETDRTCTWFTIYEISEEYPIESFD</sequence>
<dbReference type="Proteomes" id="UP000004259">
    <property type="component" value="Unassembled WGS sequence"/>
</dbReference>
<dbReference type="EMBL" id="ADKM02000086">
    <property type="protein sequence ID" value="EGC02766.1"/>
    <property type="molecule type" value="Genomic_DNA"/>
</dbReference>
<dbReference type="RefSeq" id="WP_002850110.1">
    <property type="nucleotide sequence ID" value="NZ_ADKM02000086.1"/>
</dbReference>
<evidence type="ECO:0000313" key="3">
    <source>
        <dbReference type="Proteomes" id="UP000004259"/>
    </source>
</evidence>